<proteinExistence type="predicted"/>
<dbReference type="GO" id="GO:0016746">
    <property type="term" value="F:acyltransferase activity"/>
    <property type="evidence" value="ECO:0007669"/>
    <property type="project" value="UniProtKB-KW"/>
</dbReference>
<dbReference type="Proteomes" id="UP000593601">
    <property type="component" value="Chromosome"/>
</dbReference>
<evidence type="ECO:0000313" key="3">
    <source>
        <dbReference type="Proteomes" id="UP000593601"/>
    </source>
</evidence>
<sequence>MKRYELLHEMYDKETGESTSSQTKDIETENVDEYLKSQIDPASTYKKLDSEEGSVIFEVTTFGLKERYVFTEYEPLDTPLDPLL</sequence>
<name>A0A7M2RHG3_9FIRM</name>
<evidence type="ECO:0000256" key="1">
    <source>
        <dbReference type="SAM" id="MobiDB-lite"/>
    </source>
</evidence>
<feature type="region of interest" description="Disordered" evidence="1">
    <location>
        <begin position="10"/>
        <end position="29"/>
    </location>
</feature>
<evidence type="ECO:0000313" key="2">
    <source>
        <dbReference type="EMBL" id="QOV18987.1"/>
    </source>
</evidence>
<dbReference type="RefSeq" id="WP_193735346.1">
    <property type="nucleotide sequence ID" value="NZ_CP063304.1"/>
</dbReference>
<dbReference type="EMBL" id="CP063304">
    <property type="protein sequence ID" value="QOV18987.1"/>
    <property type="molecule type" value="Genomic_DNA"/>
</dbReference>
<keyword evidence="2" id="KW-0808">Transferase</keyword>
<accession>A0A7M2RHG3</accession>
<organism evidence="2 3">
    <name type="scientific">Blautia liquoris</name>
    <dbReference type="NCBI Taxonomy" id="2779518"/>
    <lineage>
        <taxon>Bacteria</taxon>
        <taxon>Bacillati</taxon>
        <taxon>Bacillota</taxon>
        <taxon>Clostridia</taxon>
        <taxon>Lachnospirales</taxon>
        <taxon>Lachnospiraceae</taxon>
        <taxon>Blautia</taxon>
    </lineage>
</organism>
<keyword evidence="3" id="KW-1185">Reference proteome</keyword>
<dbReference type="AlphaFoldDB" id="A0A7M2RHG3"/>
<keyword evidence="2" id="KW-0012">Acyltransferase</keyword>
<reference evidence="2 3" key="1">
    <citation type="submission" date="2020-10" db="EMBL/GenBank/DDBJ databases">
        <title>Blautia liquoris sp.nov., isolated from the mud in a fermentation cellar used for the production of Chinese strong-flavoured liquor.</title>
        <authorList>
            <person name="Lu L."/>
        </authorList>
    </citation>
    <scope>NUCLEOTIDE SEQUENCE [LARGE SCALE GENOMIC DNA]</scope>
    <source>
        <strain evidence="2 3">LZLJ-3</strain>
    </source>
</reference>
<protein>
    <submittedName>
        <fullName evidence="2">Acyl-ACP--UDP-N- acetylglucosamine O-acyltransferase</fullName>
    </submittedName>
</protein>
<gene>
    <name evidence="2" type="ORF">INP51_13570</name>
</gene>
<dbReference type="KEGG" id="bliq:INP51_13570"/>